<dbReference type="Pfam" id="PF00075">
    <property type="entry name" value="RNase_H"/>
    <property type="match status" value="1"/>
</dbReference>
<name>A0AAV4ETP0_9GAST</name>
<dbReference type="Gene3D" id="3.30.420.10">
    <property type="entry name" value="Ribonuclease H-like superfamily/Ribonuclease H"/>
    <property type="match status" value="1"/>
</dbReference>
<dbReference type="InterPro" id="IPR002156">
    <property type="entry name" value="RNaseH_domain"/>
</dbReference>
<dbReference type="EMBL" id="BMAT01007428">
    <property type="protein sequence ID" value="GFR64126.1"/>
    <property type="molecule type" value="Genomic_DNA"/>
</dbReference>
<proteinExistence type="predicted"/>
<dbReference type="PROSITE" id="PS50879">
    <property type="entry name" value="RNASE_H_1"/>
    <property type="match status" value="1"/>
</dbReference>
<dbReference type="AlphaFoldDB" id="A0AAV4ETP0"/>
<accession>A0AAV4ETP0</accession>
<dbReference type="Proteomes" id="UP000762676">
    <property type="component" value="Unassembled WGS sequence"/>
</dbReference>
<protein>
    <submittedName>
        <fullName evidence="2">Pol-like protein</fullName>
    </submittedName>
</protein>
<dbReference type="InterPro" id="IPR012337">
    <property type="entry name" value="RNaseH-like_sf"/>
</dbReference>
<feature type="domain" description="RNase H type-1" evidence="1">
    <location>
        <begin position="191"/>
        <end position="319"/>
    </location>
</feature>
<dbReference type="SUPFAM" id="SSF53098">
    <property type="entry name" value="Ribonuclease H-like"/>
    <property type="match status" value="1"/>
</dbReference>
<dbReference type="GO" id="GO:0004523">
    <property type="term" value="F:RNA-DNA hybrid ribonuclease activity"/>
    <property type="evidence" value="ECO:0007669"/>
    <property type="project" value="InterPro"/>
</dbReference>
<reference evidence="2 3" key="1">
    <citation type="journal article" date="2021" name="Elife">
        <title>Chloroplast acquisition without the gene transfer in kleptoplastic sea slugs, Plakobranchus ocellatus.</title>
        <authorList>
            <person name="Maeda T."/>
            <person name="Takahashi S."/>
            <person name="Yoshida T."/>
            <person name="Shimamura S."/>
            <person name="Takaki Y."/>
            <person name="Nagai Y."/>
            <person name="Toyoda A."/>
            <person name="Suzuki Y."/>
            <person name="Arimoto A."/>
            <person name="Ishii H."/>
            <person name="Satoh N."/>
            <person name="Nishiyama T."/>
            <person name="Hasebe M."/>
            <person name="Maruyama T."/>
            <person name="Minagawa J."/>
            <person name="Obokata J."/>
            <person name="Shigenobu S."/>
        </authorList>
    </citation>
    <scope>NUCLEOTIDE SEQUENCE [LARGE SCALE GENOMIC DNA]</scope>
</reference>
<gene>
    <name evidence="2" type="ORF">ElyMa_003624400</name>
</gene>
<sequence length="339" mass="38717">MALNLRVVGHTDWGADKNTLLKLYRALIRSKLDYGSIVYGSAKNHILKQLDPIHHQGLRIALGAFRTSPVKSLYVEAGECSLALRRQKLLMNYYLKIKSLPNNPCYNTISNDPSSELFDRSNTVPPFGTRTLPDILNADIDPRRIDDRYEKIPAPWEEHNITFDLSLTSFKKEDTSEMVFRQEFAQLREKYAAYKEAFTDGSKSEKVAAASFYPKDPDKQEQTRFNYDSTVFNAELEGISLALKYFKRKRILRSVIYTDSLSAIQALQGKILKNKNVARIYNLLAKMAPRTKVVLVWIPSHVGIPGNEKVDELAKLALNQEIHDDKQVIWSDLKLKHAS</sequence>
<dbReference type="CDD" id="cd09276">
    <property type="entry name" value="Rnase_HI_RT_non_LTR"/>
    <property type="match status" value="1"/>
</dbReference>
<dbReference type="InterPro" id="IPR036397">
    <property type="entry name" value="RNaseH_sf"/>
</dbReference>
<organism evidence="2 3">
    <name type="scientific">Elysia marginata</name>
    <dbReference type="NCBI Taxonomy" id="1093978"/>
    <lineage>
        <taxon>Eukaryota</taxon>
        <taxon>Metazoa</taxon>
        <taxon>Spiralia</taxon>
        <taxon>Lophotrochozoa</taxon>
        <taxon>Mollusca</taxon>
        <taxon>Gastropoda</taxon>
        <taxon>Heterobranchia</taxon>
        <taxon>Euthyneura</taxon>
        <taxon>Panpulmonata</taxon>
        <taxon>Sacoglossa</taxon>
        <taxon>Placobranchoidea</taxon>
        <taxon>Plakobranchidae</taxon>
        <taxon>Elysia</taxon>
    </lineage>
</organism>
<evidence type="ECO:0000313" key="3">
    <source>
        <dbReference type="Proteomes" id="UP000762676"/>
    </source>
</evidence>
<evidence type="ECO:0000259" key="1">
    <source>
        <dbReference type="PROSITE" id="PS50879"/>
    </source>
</evidence>
<dbReference type="GO" id="GO:0003676">
    <property type="term" value="F:nucleic acid binding"/>
    <property type="evidence" value="ECO:0007669"/>
    <property type="project" value="InterPro"/>
</dbReference>
<keyword evidence="3" id="KW-1185">Reference proteome</keyword>
<evidence type="ECO:0000313" key="2">
    <source>
        <dbReference type="EMBL" id="GFR64126.1"/>
    </source>
</evidence>
<comment type="caution">
    <text evidence="2">The sequence shown here is derived from an EMBL/GenBank/DDBJ whole genome shotgun (WGS) entry which is preliminary data.</text>
</comment>